<dbReference type="PANTHER" id="PTHR11014:SF63">
    <property type="entry name" value="METALLOPEPTIDASE, PUTATIVE (AFU_ORTHOLOGUE AFUA_6G09600)-RELATED"/>
    <property type="match status" value="1"/>
</dbReference>
<dbReference type="NCBIfam" id="TIGR01891">
    <property type="entry name" value="amidohydrolases"/>
    <property type="match status" value="1"/>
</dbReference>
<dbReference type="InterPro" id="IPR002933">
    <property type="entry name" value="Peptidase_M20"/>
</dbReference>
<dbReference type="PIRSF" id="PIRSF005962">
    <property type="entry name" value="Pept_M20D_amidohydro"/>
    <property type="match status" value="1"/>
</dbReference>
<dbReference type="GO" id="GO:0016787">
    <property type="term" value="F:hydrolase activity"/>
    <property type="evidence" value="ECO:0007669"/>
    <property type="project" value="InterPro"/>
</dbReference>
<dbReference type="GeneID" id="7828305"/>
<accession>Q23FA9</accession>
<feature type="binding site" evidence="1">
    <location>
        <position position="215"/>
    </location>
    <ligand>
        <name>Mn(2+)</name>
        <dbReference type="ChEBI" id="CHEBI:29035"/>
        <label>2</label>
    </ligand>
</feature>
<dbReference type="Pfam" id="PF01546">
    <property type="entry name" value="Peptidase_M20"/>
    <property type="match status" value="1"/>
</dbReference>
<dbReference type="InterPro" id="IPR017439">
    <property type="entry name" value="Amidohydrolase"/>
</dbReference>
<organism evidence="3 4">
    <name type="scientific">Tetrahymena thermophila (strain SB210)</name>
    <dbReference type="NCBI Taxonomy" id="312017"/>
    <lineage>
        <taxon>Eukaryota</taxon>
        <taxon>Sar</taxon>
        <taxon>Alveolata</taxon>
        <taxon>Ciliophora</taxon>
        <taxon>Intramacronucleata</taxon>
        <taxon>Oligohymenophorea</taxon>
        <taxon>Hymenostomatida</taxon>
        <taxon>Tetrahymenina</taxon>
        <taxon>Tetrahymenidae</taxon>
        <taxon>Tetrahymena</taxon>
    </lineage>
</organism>
<dbReference type="HOGENOM" id="CLU_023257_1_1_1"/>
<dbReference type="OMA" id="RGTHASM"/>
<evidence type="ECO:0000313" key="3">
    <source>
        <dbReference type="EMBL" id="EAR95244.1"/>
    </source>
</evidence>
<dbReference type="InterPro" id="IPR036264">
    <property type="entry name" value="Bact_exopeptidase_dim_dom"/>
</dbReference>
<dbReference type="OrthoDB" id="6119954at2759"/>
<dbReference type="Proteomes" id="UP000009168">
    <property type="component" value="Unassembled WGS sequence"/>
</dbReference>
<feature type="binding site" evidence="1">
    <location>
        <position position="190"/>
    </location>
    <ligand>
        <name>Mn(2+)</name>
        <dbReference type="ChEBI" id="CHEBI:29035"/>
        <label>2</label>
    </ligand>
</feature>
<name>Q23FA9_TETTS</name>
<evidence type="ECO:0000256" key="2">
    <source>
        <dbReference type="SAM" id="SignalP"/>
    </source>
</evidence>
<dbReference type="EMBL" id="GG662706">
    <property type="protein sequence ID" value="EAR95244.1"/>
    <property type="molecule type" value="Genomic_DNA"/>
</dbReference>
<dbReference type="KEGG" id="tet:TTHERM_00379080"/>
<proteinExistence type="predicted"/>
<evidence type="ECO:0000313" key="4">
    <source>
        <dbReference type="Proteomes" id="UP000009168"/>
    </source>
</evidence>
<feature type="binding site" evidence="1">
    <location>
        <position position="152"/>
    </location>
    <ligand>
        <name>Mn(2+)</name>
        <dbReference type="ChEBI" id="CHEBI:29035"/>
        <label>2</label>
    </ligand>
</feature>
<dbReference type="SUPFAM" id="SSF55031">
    <property type="entry name" value="Bacterial exopeptidase dimerisation domain"/>
    <property type="match status" value="1"/>
</dbReference>
<evidence type="ECO:0000256" key="1">
    <source>
        <dbReference type="PIRSR" id="PIRSR005962-1"/>
    </source>
</evidence>
<dbReference type="SUPFAM" id="SSF53187">
    <property type="entry name" value="Zn-dependent exopeptidases"/>
    <property type="match status" value="1"/>
</dbReference>
<dbReference type="Gene3D" id="3.30.70.360">
    <property type="match status" value="1"/>
</dbReference>
<sequence>MSKKVILLLLALLAVVLSNNLRHLTDSETLFDDSNDEEDEDFDSLEESTQQLKYNLTELVAFRHDIHQHPEPGFHEFRTQRKIIRYLRKLGVHKNQIKKIAITGLQIDIPGKAKPQGEDRLIAFRSDIDALDIFEDNPTLPYRSVNSNAHACGHDGHITCALGFISKLMDDIHRIPSNKVIRMLFQPSEEGPIVGAPKMIADGCLDGVQEIYGWHNAAQAPVGYFGTTDGMLEGQTSYINLTFFGGGGHAADPTKQDAVQLGVNFINQLQNFTAQFVPHKILIKFPYFKAAERWNVVSPTVNLQGAFRTLEVGFDKVVEPLFFDFLNRFSNQTGFNYTCDWKFAYHATINDHNRTQDVVRVANQYFGPSHVLPGDTVYNSEDFSYYQLIVPGNYFYLGASKYPNDRYIHTPTYNFDDDLIPVASGFLYTLALDRLNVTLA</sequence>
<feature type="binding site" evidence="1">
    <location>
        <position position="154"/>
    </location>
    <ligand>
        <name>Mn(2+)</name>
        <dbReference type="ChEBI" id="CHEBI:29035"/>
        <label>2</label>
    </ligand>
</feature>
<keyword evidence="2" id="KW-0732">Signal</keyword>
<gene>
    <name evidence="3" type="ORF">TTHERM_00379080</name>
</gene>
<dbReference type="RefSeq" id="XP_001015489.1">
    <property type="nucleotide sequence ID" value="XM_001015489.3"/>
</dbReference>
<dbReference type="PANTHER" id="PTHR11014">
    <property type="entry name" value="PEPTIDASE M20 FAMILY MEMBER"/>
    <property type="match status" value="1"/>
</dbReference>
<dbReference type="Gene3D" id="3.40.630.10">
    <property type="entry name" value="Zn peptidases"/>
    <property type="match status" value="1"/>
</dbReference>
<dbReference type="CDD" id="cd03886">
    <property type="entry name" value="M20_Acy1"/>
    <property type="match status" value="1"/>
</dbReference>
<reference evidence="4" key="1">
    <citation type="journal article" date="2006" name="PLoS Biol.">
        <title>Macronuclear genome sequence of the ciliate Tetrahymena thermophila, a model eukaryote.</title>
        <authorList>
            <person name="Eisen J.A."/>
            <person name="Coyne R.S."/>
            <person name="Wu M."/>
            <person name="Wu D."/>
            <person name="Thiagarajan M."/>
            <person name="Wortman J.R."/>
            <person name="Badger J.H."/>
            <person name="Ren Q."/>
            <person name="Amedeo P."/>
            <person name="Jones K.M."/>
            <person name="Tallon L.J."/>
            <person name="Delcher A.L."/>
            <person name="Salzberg S.L."/>
            <person name="Silva J.C."/>
            <person name="Haas B.J."/>
            <person name="Majoros W.H."/>
            <person name="Farzad M."/>
            <person name="Carlton J.M."/>
            <person name="Smith R.K. Jr."/>
            <person name="Garg J."/>
            <person name="Pearlman R.E."/>
            <person name="Karrer K.M."/>
            <person name="Sun L."/>
            <person name="Manning G."/>
            <person name="Elde N.C."/>
            <person name="Turkewitz A.P."/>
            <person name="Asai D.J."/>
            <person name="Wilkes D.E."/>
            <person name="Wang Y."/>
            <person name="Cai H."/>
            <person name="Collins K."/>
            <person name="Stewart B.A."/>
            <person name="Lee S.R."/>
            <person name="Wilamowska K."/>
            <person name="Weinberg Z."/>
            <person name="Ruzzo W.L."/>
            <person name="Wloga D."/>
            <person name="Gaertig J."/>
            <person name="Frankel J."/>
            <person name="Tsao C.-C."/>
            <person name="Gorovsky M.A."/>
            <person name="Keeling P.J."/>
            <person name="Waller R.F."/>
            <person name="Patron N.J."/>
            <person name="Cherry J.M."/>
            <person name="Stover N.A."/>
            <person name="Krieger C.J."/>
            <person name="del Toro C."/>
            <person name="Ryder H.F."/>
            <person name="Williamson S.C."/>
            <person name="Barbeau R.A."/>
            <person name="Hamilton E.P."/>
            <person name="Orias E."/>
        </authorList>
    </citation>
    <scope>NUCLEOTIDE SEQUENCE [LARGE SCALE GENOMIC DNA]</scope>
    <source>
        <strain evidence="4">SB210</strain>
    </source>
</reference>
<feature type="binding site" evidence="1">
    <location>
        <position position="409"/>
    </location>
    <ligand>
        <name>Mn(2+)</name>
        <dbReference type="ChEBI" id="CHEBI:29035"/>
        <label>2</label>
    </ligand>
</feature>
<dbReference type="InParanoid" id="Q23FA9"/>
<comment type="cofactor">
    <cofactor evidence="1">
        <name>Mn(2+)</name>
        <dbReference type="ChEBI" id="CHEBI:29035"/>
    </cofactor>
    <text evidence="1">The Mn(2+) ion enhances activity.</text>
</comment>
<keyword evidence="1" id="KW-0479">Metal-binding</keyword>
<feature type="signal peptide" evidence="2">
    <location>
        <begin position="1"/>
        <end position="18"/>
    </location>
</feature>
<keyword evidence="1" id="KW-0464">Manganese</keyword>
<feature type="chain" id="PRO_5004202152" evidence="2">
    <location>
        <begin position="19"/>
        <end position="440"/>
    </location>
</feature>
<keyword evidence="4" id="KW-1185">Reference proteome</keyword>
<dbReference type="GO" id="GO:0046872">
    <property type="term" value="F:metal ion binding"/>
    <property type="evidence" value="ECO:0007669"/>
    <property type="project" value="UniProtKB-KW"/>
</dbReference>
<dbReference type="eggNOG" id="ENOG502QQEM">
    <property type="taxonomic scope" value="Eukaryota"/>
</dbReference>
<dbReference type="AlphaFoldDB" id="Q23FA9"/>
<protein>
    <submittedName>
        <fullName evidence="3">Peptidase M20D, amidohydrolase</fullName>
    </submittedName>
</protein>
<dbReference type="STRING" id="312017.Q23FA9"/>